<reference evidence="1 2" key="1">
    <citation type="journal article" date="2013" name="Genome Announc.">
        <title>Draft Genome Sequence of Rhodococcus rhodnii Strain LMG5362, a Symbiont of Rhodnius prolixus (Hemiptera, Reduviidae, Triatominae), the Principle Vector of Trypanosoma cruzi.</title>
        <authorList>
            <person name="Pachebat J.A."/>
            <person name="van Keulen G."/>
            <person name="Whitten M.M."/>
            <person name="Girdwood S."/>
            <person name="Del Sol R."/>
            <person name="Dyson P.J."/>
            <person name="Facey P.D."/>
        </authorList>
    </citation>
    <scope>NUCLEOTIDE SEQUENCE [LARGE SCALE GENOMIC DNA]</scope>
    <source>
        <strain evidence="1 2">LMG 5362</strain>
    </source>
</reference>
<organism evidence="1 2">
    <name type="scientific">Rhodococcus rhodnii LMG 5362</name>
    <dbReference type="NCBI Taxonomy" id="1273125"/>
    <lineage>
        <taxon>Bacteria</taxon>
        <taxon>Bacillati</taxon>
        <taxon>Actinomycetota</taxon>
        <taxon>Actinomycetes</taxon>
        <taxon>Mycobacteriales</taxon>
        <taxon>Nocardiaceae</taxon>
        <taxon>Rhodococcus</taxon>
    </lineage>
</organism>
<proteinExistence type="predicted"/>
<evidence type="ECO:0000313" key="1">
    <source>
        <dbReference type="EMBL" id="EOM74230.1"/>
    </source>
</evidence>
<sequence length="45" mass="5224">MGAKQGGPRRNRSRRKVAQVVGSGWCREVSRCSRRRHETSRWAAR</sequence>
<accession>R7WGP5</accession>
<dbReference type="EMBL" id="APMY01000133">
    <property type="protein sequence ID" value="EOM74230.1"/>
    <property type="molecule type" value="Genomic_DNA"/>
</dbReference>
<gene>
    <name evidence="1" type="ORF">Rrhod_4373</name>
</gene>
<name>R7WGP5_9NOCA</name>
<protein>
    <submittedName>
        <fullName evidence="1">Uncharacterized protein</fullName>
    </submittedName>
</protein>
<keyword evidence="2" id="KW-1185">Reference proteome</keyword>
<dbReference type="AlphaFoldDB" id="R7WGP5"/>
<comment type="caution">
    <text evidence="1">The sequence shown here is derived from an EMBL/GenBank/DDBJ whole genome shotgun (WGS) entry which is preliminary data.</text>
</comment>
<dbReference type="PATRIC" id="fig|1273125.3.peg.4148"/>
<dbReference type="Proteomes" id="UP000013525">
    <property type="component" value="Unassembled WGS sequence"/>
</dbReference>
<evidence type="ECO:0000313" key="2">
    <source>
        <dbReference type="Proteomes" id="UP000013525"/>
    </source>
</evidence>